<keyword evidence="10" id="KW-1185">Reference proteome</keyword>
<dbReference type="FunFam" id="3.30.420.10:FF:000091">
    <property type="entry name" value="Protein argonaute 3"/>
    <property type="match status" value="1"/>
</dbReference>
<dbReference type="SMART" id="SM00950">
    <property type="entry name" value="Piwi"/>
    <property type="match status" value="1"/>
</dbReference>
<comment type="caution">
    <text evidence="9">The sequence shown here is derived from an EMBL/GenBank/DDBJ whole genome shotgun (WGS) entry which is preliminary data.</text>
</comment>
<protein>
    <submittedName>
        <fullName evidence="9">Argonaute, linker 1 domain</fullName>
    </submittedName>
</protein>
<dbReference type="GO" id="GO:1990904">
    <property type="term" value="C:ribonucleoprotein complex"/>
    <property type="evidence" value="ECO:0007669"/>
    <property type="project" value="UniProtKB-KW"/>
</dbReference>
<dbReference type="InterPro" id="IPR036085">
    <property type="entry name" value="PAZ_dom_sf"/>
</dbReference>
<dbReference type="InterPro" id="IPR014811">
    <property type="entry name" value="ArgoL1"/>
</dbReference>
<accession>A0AAN8V5V4</accession>
<dbReference type="SUPFAM" id="SSF101690">
    <property type="entry name" value="PAZ domain"/>
    <property type="match status" value="1"/>
</dbReference>
<dbReference type="GO" id="GO:0003723">
    <property type="term" value="F:RNA binding"/>
    <property type="evidence" value="ECO:0007669"/>
    <property type="project" value="UniProtKB-KW"/>
</dbReference>
<dbReference type="Gene3D" id="3.30.420.10">
    <property type="entry name" value="Ribonuclease H-like superfamily/Ribonuclease H"/>
    <property type="match status" value="1"/>
</dbReference>
<dbReference type="PROSITE" id="PS50821">
    <property type="entry name" value="PAZ"/>
    <property type="match status" value="1"/>
</dbReference>
<dbReference type="InterPro" id="IPR003165">
    <property type="entry name" value="Piwi"/>
</dbReference>
<dbReference type="InterPro" id="IPR003100">
    <property type="entry name" value="PAZ_dom"/>
</dbReference>
<feature type="domain" description="PAZ" evidence="7">
    <location>
        <begin position="91"/>
        <end position="205"/>
    </location>
</feature>
<keyword evidence="4" id="KW-0694">RNA-binding</keyword>
<dbReference type="InterPro" id="IPR012337">
    <property type="entry name" value="RNaseH-like_sf"/>
</dbReference>
<dbReference type="SMART" id="SM00949">
    <property type="entry name" value="PAZ"/>
    <property type="match status" value="1"/>
</dbReference>
<comment type="similarity">
    <text evidence="1">Belongs to the argonaute family. Ago subfamily.</text>
</comment>
<gene>
    <name evidence="9" type="ORF">RJ641_005163</name>
</gene>
<keyword evidence="5" id="KW-0943">RNA-mediated gene silencing</keyword>
<keyword evidence="3" id="KW-0810">Translation regulation</keyword>
<keyword evidence="6" id="KW-0687">Ribonucleoprotein</keyword>
<evidence type="ECO:0000313" key="10">
    <source>
        <dbReference type="Proteomes" id="UP001370490"/>
    </source>
</evidence>
<organism evidence="9 10">
    <name type="scientific">Dillenia turbinata</name>
    <dbReference type="NCBI Taxonomy" id="194707"/>
    <lineage>
        <taxon>Eukaryota</taxon>
        <taxon>Viridiplantae</taxon>
        <taxon>Streptophyta</taxon>
        <taxon>Embryophyta</taxon>
        <taxon>Tracheophyta</taxon>
        <taxon>Spermatophyta</taxon>
        <taxon>Magnoliopsida</taxon>
        <taxon>eudicotyledons</taxon>
        <taxon>Gunneridae</taxon>
        <taxon>Pentapetalae</taxon>
        <taxon>Dilleniales</taxon>
        <taxon>Dilleniaceae</taxon>
        <taxon>Dillenia</taxon>
    </lineage>
</organism>
<dbReference type="Pfam" id="PF16488">
    <property type="entry name" value="ArgoL2"/>
    <property type="match status" value="1"/>
</dbReference>
<dbReference type="SMART" id="SM01163">
    <property type="entry name" value="DUF1785"/>
    <property type="match status" value="1"/>
</dbReference>
<dbReference type="Pfam" id="PF02170">
    <property type="entry name" value="PAZ"/>
    <property type="match status" value="1"/>
</dbReference>
<evidence type="ECO:0000259" key="8">
    <source>
        <dbReference type="PROSITE" id="PS50822"/>
    </source>
</evidence>
<evidence type="ECO:0000256" key="2">
    <source>
        <dbReference type="ARBA" id="ARBA00022491"/>
    </source>
</evidence>
<proteinExistence type="inferred from homology"/>
<dbReference type="PANTHER" id="PTHR22891">
    <property type="entry name" value="EUKARYOTIC TRANSLATION INITIATION FACTOR 2C"/>
    <property type="match status" value="1"/>
</dbReference>
<reference evidence="9 10" key="1">
    <citation type="submission" date="2023-12" db="EMBL/GenBank/DDBJ databases">
        <title>A high-quality genome assembly for Dillenia turbinata (Dilleniales).</title>
        <authorList>
            <person name="Chanderbali A."/>
        </authorList>
    </citation>
    <scope>NUCLEOTIDE SEQUENCE [LARGE SCALE GENOMIC DNA]</scope>
    <source>
        <strain evidence="9">LSX21</strain>
        <tissue evidence="9">Leaf</tissue>
    </source>
</reference>
<evidence type="ECO:0000259" key="7">
    <source>
        <dbReference type="PROSITE" id="PS50821"/>
    </source>
</evidence>
<dbReference type="Gene3D" id="2.170.260.10">
    <property type="entry name" value="paz domain"/>
    <property type="match status" value="1"/>
</dbReference>
<dbReference type="GO" id="GO:0051607">
    <property type="term" value="P:defense response to virus"/>
    <property type="evidence" value="ECO:0007669"/>
    <property type="project" value="UniProtKB-ARBA"/>
</dbReference>
<dbReference type="CDD" id="cd04657">
    <property type="entry name" value="Piwi_ago-like"/>
    <property type="match status" value="1"/>
</dbReference>
<evidence type="ECO:0000256" key="5">
    <source>
        <dbReference type="ARBA" id="ARBA00023158"/>
    </source>
</evidence>
<dbReference type="InterPro" id="IPR032472">
    <property type="entry name" value="ArgoL2"/>
</dbReference>
<dbReference type="Gene3D" id="3.40.50.2300">
    <property type="match status" value="1"/>
</dbReference>
<evidence type="ECO:0000256" key="4">
    <source>
        <dbReference type="ARBA" id="ARBA00022884"/>
    </source>
</evidence>
<dbReference type="EMBL" id="JBAMMX010000013">
    <property type="protein sequence ID" value="KAK6928958.1"/>
    <property type="molecule type" value="Genomic_DNA"/>
</dbReference>
<dbReference type="PROSITE" id="PS50822">
    <property type="entry name" value="PIWI"/>
    <property type="match status" value="1"/>
</dbReference>
<dbReference type="InterPro" id="IPR036397">
    <property type="entry name" value="RNaseH_sf"/>
</dbReference>
<keyword evidence="2" id="KW-0678">Repressor</keyword>
<dbReference type="GO" id="GO:0031047">
    <property type="term" value="P:regulatory ncRNA-mediated gene silencing"/>
    <property type="evidence" value="ECO:0007669"/>
    <property type="project" value="UniProtKB-KW"/>
</dbReference>
<dbReference type="AlphaFoldDB" id="A0AAN8V5V4"/>
<dbReference type="Pfam" id="PF08699">
    <property type="entry name" value="ArgoL1"/>
    <property type="match status" value="1"/>
</dbReference>
<feature type="domain" description="Piwi" evidence="8">
    <location>
        <begin position="402"/>
        <end position="679"/>
    </location>
</feature>
<dbReference type="InterPro" id="IPR045246">
    <property type="entry name" value="Piwi_ago-like"/>
</dbReference>
<evidence type="ECO:0000313" key="9">
    <source>
        <dbReference type="EMBL" id="KAK6928958.1"/>
    </source>
</evidence>
<name>A0AAN8V5V4_9MAGN</name>
<evidence type="ECO:0000256" key="3">
    <source>
        <dbReference type="ARBA" id="ARBA00022845"/>
    </source>
</evidence>
<dbReference type="SUPFAM" id="SSF53098">
    <property type="entry name" value="Ribonuclease H-like"/>
    <property type="match status" value="1"/>
</dbReference>
<dbReference type="FunFam" id="2.170.260.10:FF:000008">
    <property type="entry name" value="Protein argonaute 7"/>
    <property type="match status" value="1"/>
</dbReference>
<evidence type="ECO:0000256" key="6">
    <source>
        <dbReference type="ARBA" id="ARBA00023274"/>
    </source>
</evidence>
<dbReference type="Pfam" id="PF02171">
    <property type="entry name" value="Piwi"/>
    <property type="match status" value="1"/>
</dbReference>
<evidence type="ECO:0000256" key="1">
    <source>
        <dbReference type="ARBA" id="ARBA00008201"/>
    </source>
</evidence>
<dbReference type="GO" id="GO:0006417">
    <property type="term" value="P:regulation of translation"/>
    <property type="evidence" value="ECO:0007669"/>
    <property type="project" value="UniProtKB-KW"/>
</dbReference>
<dbReference type="CDD" id="cd02846">
    <property type="entry name" value="PAZ_argonaute_like"/>
    <property type="match status" value="1"/>
</dbReference>
<sequence length="679" mass="76309">MQAIAKALRGQDSEQFHEVVRVLDIILRQNAAKQGCLLVRQSFFRNDPRNFVNLGAGVLGCRGFHSSFRATQSGLSLNVDVSTTMIVRPVSVLEFLVENQNVRDPNKIDWKKANKMLKNLRIKASPSNLEYKITGLSEHPCNAQKFSLRQRSGGEGDVQSTEITVHEYFLNYRNIPLNYADFPCVSVGKPRKPTFIPPELCTMVSLQRYTKALSGQQRASLVEKSRQNPRERMGALNHALRTSNYEADPMLRSSGISISSGFVQVDGRVLPAPTLLVGNRDHIFPRNGRWNFNNKVLHVLSSHFVDTLICLFGNMTNMRTVLQKLVEPARIQRWAIVNFSAHCNISSLIRDLIKCGGMKGMSINEPFEVFEENQQCRRAQAPSRVEHMFETMKSRLPGPPQFILCILPERKNSDIYGPWKRKCLSESGIVTQCIAPTKVNDQYLTNVLLKINAKLGGMNSFLSTEQTIPIISDVPTLILGMDVSHGSEGQSDVPSIAAVVSSRQWPLISRYRACVRTQSPKVEMIDNLFKPISNEADTGIIRELLQDFYSSSGGRKPQHIIIFRDGVSESQFSQVLNVELDNIIEACKFLDDQWLPKFSVIVAQKNHHTKFFQACAPENVPPGTVIDNKICHPKNNDFYLCAHAGMIGTSRPTHYQILLDQIGFSADALQELVHNLSYV</sequence>
<dbReference type="Proteomes" id="UP001370490">
    <property type="component" value="Unassembled WGS sequence"/>
</dbReference>